<keyword evidence="3" id="KW-1185">Reference proteome</keyword>
<reference evidence="2 3" key="1">
    <citation type="submission" date="2018-10" db="EMBL/GenBank/DDBJ databases">
        <title>Genome sequencing of Arthrobacter oryzae TNB02.</title>
        <authorList>
            <person name="Cho Y.-J."/>
            <person name="Cho A."/>
            <person name="Kim O.-S."/>
        </authorList>
    </citation>
    <scope>NUCLEOTIDE SEQUENCE [LARGE SCALE GENOMIC DNA]</scope>
    <source>
        <strain evidence="2 3">TNB02</strain>
    </source>
</reference>
<comment type="caution">
    <text evidence="2">The sequence shown here is derived from an EMBL/GenBank/DDBJ whole genome shotgun (WGS) entry which is preliminary data.</text>
</comment>
<dbReference type="EMBL" id="RBED01000137">
    <property type="protein sequence ID" value="RNL50030.1"/>
    <property type="molecule type" value="Genomic_DNA"/>
</dbReference>
<evidence type="ECO:0000256" key="1">
    <source>
        <dbReference type="SAM" id="MobiDB-lite"/>
    </source>
</evidence>
<feature type="region of interest" description="Disordered" evidence="1">
    <location>
        <begin position="29"/>
        <end position="81"/>
    </location>
</feature>
<evidence type="ECO:0000313" key="2">
    <source>
        <dbReference type="EMBL" id="RNL50030.1"/>
    </source>
</evidence>
<accession>A0A3N0BMP3</accession>
<evidence type="ECO:0000313" key="3">
    <source>
        <dbReference type="Proteomes" id="UP000273807"/>
    </source>
</evidence>
<name>A0A3N0BMP3_9MICC</name>
<sequence length="81" mass="8471">MQLCSRCGACRQKPAVSNDRVTRGGVIHRAILSSGHSVRHRRSDSRTGRGPGAGGRESPGPGRRRHGSRGSSVNGQGRGGN</sequence>
<dbReference type="AlphaFoldDB" id="A0A3N0BMP3"/>
<gene>
    <name evidence="2" type="ORF">D7003_18165</name>
</gene>
<protein>
    <submittedName>
        <fullName evidence="2">Uncharacterized protein</fullName>
    </submittedName>
</protein>
<proteinExistence type="predicted"/>
<organism evidence="2 3">
    <name type="scientific">Arthrobacter oryzae</name>
    <dbReference type="NCBI Taxonomy" id="409290"/>
    <lineage>
        <taxon>Bacteria</taxon>
        <taxon>Bacillati</taxon>
        <taxon>Actinomycetota</taxon>
        <taxon>Actinomycetes</taxon>
        <taxon>Micrococcales</taxon>
        <taxon>Micrococcaceae</taxon>
        <taxon>Arthrobacter</taxon>
    </lineage>
</organism>
<dbReference type="Proteomes" id="UP000273807">
    <property type="component" value="Unassembled WGS sequence"/>
</dbReference>